<dbReference type="GO" id="GO:0006508">
    <property type="term" value="P:proteolysis"/>
    <property type="evidence" value="ECO:0007669"/>
    <property type="project" value="UniProtKB-UniRule"/>
</dbReference>
<dbReference type="AlphaFoldDB" id="A0A1H0VPJ9"/>
<dbReference type="PANTHER" id="PTHR34217">
    <property type="entry name" value="METAL-DEPENDENT CARBOXYPEPTIDASE"/>
    <property type="match status" value="1"/>
</dbReference>
<comment type="catalytic activity">
    <reaction evidence="6 8">
        <text>Release of a C-terminal amino acid with broad specificity, except for -Pro.</text>
        <dbReference type="EC" id="3.4.17.19"/>
    </reaction>
</comment>
<evidence type="ECO:0000256" key="3">
    <source>
        <dbReference type="ARBA" id="ARBA00022723"/>
    </source>
</evidence>
<accession>A0A1H0VPJ9</accession>
<evidence type="ECO:0000313" key="12">
    <source>
        <dbReference type="Proteomes" id="UP000198597"/>
    </source>
</evidence>
<keyword evidence="1 8" id="KW-0121">Carboxypeptidase</keyword>
<reference evidence="11 12" key="1">
    <citation type="submission" date="2016-10" db="EMBL/GenBank/DDBJ databases">
        <authorList>
            <person name="de Groot N.N."/>
        </authorList>
    </citation>
    <scope>NUCLEOTIDE SEQUENCE [LARGE SCALE GENOMIC DNA]</scope>
    <source>
        <strain evidence="11 12">DSM 12272</strain>
    </source>
</reference>
<evidence type="ECO:0000256" key="2">
    <source>
        <dbReference type="ARBA" id="ARBA00022670"/>
    </source>
</evidence>
<name>A0A1H0VPJ9_9CLOT</name>
<feature type="binding site" evidence="9">
    <location>
        <position position="282"/>
    </location>
    <ligand>
        <name>Zn(2+)</name>
        <dbReference type="ChEBI" id="CHEBI:29105"/>
        <note>catalytic</note>
    </ligand>
</feature>
<dbReference type="PANTHER" id="PTHR34217:SF1">
    <property type="entry name" value="CARBOXYPEPTIDASE 1"/>
    <property type="match status" value="1"/>
</dbReference>
<keyword evidence="4 8" id="KW-0378">Hydrolase</keyword>
<comment type="cofactor">
    <cofactor evidence="9">
        <name>Zn(2+)</name>
        <dbReference type="ChEBI" id="CHEBI:29105"/>
    </cofactor>
    <text evidence="9">Binds 1 zinc ion per subunit.</text>
</comment>
<dbReference type="CDD" id="cd06460">
    <property type="entry name" value="M32_Taq"/>
    <property type="match status" value="1"/>
</dbReference>
<evidence type="ECO:0000256" key="6">
    <source>
        <dbReference type="ARBA" id="ARBA00052755"/>
    </source>
</evidence>
<dbReference type="EMBL" id="FNJM01000018">
    <property type="protein sequence ID" value="SDP80370.1"/>
    <property type="molecule type" value="Genomic_DNA"/>
</dbReference>
<dbReference type="FunFam" id="1.10.1370.30:FF:000003">
    <property type="entry name" value="Thermostable carboxypeptidase 1"/>
    <property type="match status" value="1"/>
</dbReference>
<dbReference type="SMR" id="A0A1H0VPJ9"/>
<evidence type="ECO:0000313" key="11">
    <source>
        <dbReference type="EMBL" id="SDP80370.1"/>
    </source>
</evidence>
<dbReference type="Pfam" id="PF02074">
    <property type="entry name" value="Peptidase_M32"/>
    <property type="match status" value="1"/>
</dbReference>
<comment type="similarity">
    <text evidence="7 8">Belongs to the peptidase M32 family.</text>
</comment>
<dbReference type="STRING" id="94869.SAMN04488529_11836"/>
<sequence>MDNSIQNENKNGDVKMNLEIKEKLNEVKSYIGDIEKLTKAIGLLYWDMKTYMPKKSLDSRVGVLEYLSEQEFKLTTGEKVAEFIEFFKGEMKQLDLVDKVMIENLKRNYDETKKIPKDKYLEYVVIASKSEAAWEEAKEKSDFSIFKPHLEKVVEYQKEFVNYWGYKENKYDTLLDKYEKGITVEKLDVIFGELRDGIVELLNKIKNSNKKISKDIFSGKFPVEAQEKFSIEVLKKMGFDFEAGRLDVSVHPFTLDMGSHDVRLTTHYYENEFSSALLSSIHEGGHGIYEQDIPDSLENTKLGTGVSMGIHESQSRFYENIVGRSKEFWTYFLPLAKKYFPEFKDTTLDEFYEAINYVKPSLIRTEADELTYSLHIIIRYEIEKSLINGEIEVGDLPRVWNEKYKEYLGVEPSNDAEGLLQDMHWADGSFGYFPSYALGNVYGAQMLNKLLQDEPNIFKEISVGNLSGVHEWLKENVHKHGSIYTPEELIKNITGEEINTKYFLDYLNNKYLNIYTNIL</sequence>
<evidence type="ECO:0000256" key="7">
    <source>
        <dbReference type="ARBA" id="ARBA00061580"/>
    </source>
</evidence>
<dbReference type="PIRSF" id="PIRSF006615">
    <property type="entry name" value="Zn_crbxpep_Taq"/>
    <property type="match status" value="1"/>
</dbReference>
<proteinExistence type="inferred from homology"/>
<dbReference type="Gene3D" id="1.10.1370.30">
    <property type="match status" value="1"/>
</dbReference>
<comment type="function">
    <text evidence="8">Broad specificity carboxypetidase that releases amino acids sequentially from the C-terminus, including neutral, aromatic, polar and basic residues.</text>
</comment>
<dbReference type="InterPro" id="IPR001333">
    <property type="entry name" value="Peptidase_M32_Taq"/>
</dbReference>
<feature type="active site" description="Proton donor/acceptor" evidence="10">
    <location>
        <position position="283"/>
    </location>
</feature>
<keyword evidence="12" id="KW-1185">Reference proteome</keyword>
<gene>
    <name evidence="11" type="ORF">SAMN04488529_11836</name>
</gene>
<dbReference type="PROSITE" id="PS52034">
    <property type="entry name" value="PEPTIDASE_M32"/>
    <property type="match status" value="1"/>
</dbReference>
<keyword evidence="2 8" id="KW-0645">Protease</keyword>
<keyword evidence="3 8" id="KW-0479">Metal-binding</keyword>
<evidence type="ECO:0000256" key="9">
    <source>
        <dbReference type="PIRSR" id="PIRSR006615-1"/>
    </source>
</evidence>
<keyword evidence="9" id="KW-0862">Zinc</keyword>
<dbReference type="PRINTS" id="PR00998">
    <property type="entry name" value="CRBOXYPTASET"/>
</dbReference>
<feature type="binding site" evidence="9">
    <location>
        <position position="286"/>
    </location>
    <ligand>
        <name>Zn(2+)</name>
        <dbReference type="ChEBI" id="CHEBI:29105"/>
        <note>catalytic</note>
    </ligand>
</feature>
<dbReference type="GO" id="GO:0008270">
    <property type="term" value="F:zinc ion binding"/>
    <property type="evidence" value="ECO:0007669"/>
    <property type="project" value="UniProtKB-ARBA"/>
</dbReference>
<evidence type="ECO:0000256" key="4">
    <source>
        <dbReference type="ARBA" id="ARBA00022801"/>
    </source>
</evidence>
<organism evidence="11 12">
    <name type="scientific">Clostridium gasigenes</name>
    <dbReference type="NCBI Taxonomy" id="94869"/>
    <lineage>
        <taxon>Bacteria</taxon>
        <taxon>Bacillati</taxon>
        <taxon>Bacillota</taxon>
        <taxon>Clostridia</taxon>
        <taxon>Eubacteriales</taxon>
        <taxon>Clostridiaceae</taxon>
        <taxon>Clostridium</taxon>
    </lineage>
</organism>
<evidence type="ECO:0000256" key="8">
    <source>
        <dbReference type="PIRNR" id="PIRNR006615"/>
    </source>
</evidence>
<dbReference type="Proteomes" id="UP000198597">
    <property type="component" value="Unassembled WGS sequence"/>
</dbReference>
<dbReference type="EC" id="3.4.17.19" evidence="8"/>
<dbReference type="SUPFAM" id="SSF55486">
    <property type="entry name" value="Metalloproteases ('zincins'), catalytic domain"/>
    <property type="match status" value="1"/>
</dbReference>
<dbReference type="GO" id="GO:0004181">
    <property type="term" value="F:metallocarboxypeptidase activity"/>
    <property type="evidence" value="ECO:0007669"/>
    <property type="project" value="UniProtKB-UniRule"/>
</dbReference>
<evidence type="ECO:0000256" key="1">
    <source>
        <dbReference type="ARBA" id="ARBA00022645"/>
    </source>
</evidence>
<feature type="binding site" evidence="9">
    <location>
        <position position="312"/>
    </location>
    <ligand>
        <name>Zn(2+)</name>
        <dbReference type="ChEBI" id="CHEBI:29105"/>
        <note>catalytic</note>
    </ligand>
</feature>
<protein>
    <recommendedName>
        <fullName evidence="8">Metal-dependent carboxypeptidase</fullName>
        <ecNumber evidence="8">3.4.17.19</ecNumber>
    </recommendedName>
</protein>
<evidence type="ECO:0000256" key="10">
    <source>
        <dbReference type="PIRSR" id="PIRSR006615-2"/>
    </source>
</evidence>
<keyword evidence="5 8" id="KW-0482">Metalloprotease</keyword>
<evidence type="ECO:0000256" key="5">
    <source>
        <dbReference type="ARBA" id="ARBA00023049"/>
    </source>
</evidence>